<name>H1XUG1_CALAY</name>
<dbReference type="SUPFAM" id="SSF46955">
    <property type="entry name" value="Putative DNA-binding domain"/>
    <property type="match status" value="1"/>
</dbReference>
<dbReference type="HOGENOM" id="CLU_1102165_0_0_0"/>
<dbReference type="OrthoDB" id="515428at2"/>
<dbReference type="InterPro" id="IPR010093">
    <property type="entry name" value="SinI_DNA-bd"/>
</dbReference>
<dbReference type="eggNOG" id="COG3311">
    <property type="taxonomic scope" value="Bacteria"/>
</dbReference>
<dbReference type="Pfam" id="PF12728">
    <property type="entry name" value="HTH_17"/>
    <property type="match status" value="1"/>
</dbReference>
<proteinExistence type="predicted"/>
<dbReference type="AlphaFoldDB" id="H1XUG1"/>
<dbReference type="PaxDb" id="880073-Calab_3181"/>
<dbReference type="STRING" id="880073.Cabys_2063"/>
<dbReference type="InterPro" id="IPR009061">
    <property type="entry name" value="DNA-bd_dom_put_sf"/>
</dbReference>
<protein>
    <submittedName>
        <fullName evidence="3">DNA binding domain protein, excisionase family</fullName>
    </submittedName>
</protein>
<evidence type="ECO:0000259" key="2">
    <source>
        <dbReference type="Pfam" id="PF12728"/>
    </source>
</evidence>
<organism evidence="3 4">
    <name type="scientific">Caldithrix abyssi DSM 13497</name>
    <dbReference type="NCBI Taxonomy" id="880073"/>
    <lineage>
        <taxon>Bacteria</taxon>
        <taxon>Pseudomonadati</taxon>
        <taxon>Calditrichota</taxon>
        <taxon>Calditrichia</taxon>
        <taxon>Calditrichales</taxon>
        <taxon>Calditrichaceae</taxon>
        <taxon>Caldithrix</taxon>
    </lineage>
</organism>
<dbReference type="InterPro" id="IPR041657">
    <property type="entry name" value="HTH_17"/>
</dbReference>
<evidence type="ECO:0000313" key="3">
    <source>
        <dbReference type="EMBL" id="EHO42787.1"/>
    </source>
</evidence>
<dbReference type="RefSeq" id="WP_006930141.1">
    <property type="nucleotide sequence ID" value="NZ_CM001402.1"/>
</dbReference>
<accession>H1XUG1</accession>
<dbReference type="Pfam" id="PF10114">
    <property type="entry name" value="PocR"/>
    <property type="match status" value="1"/>
</dbReference>
<dbReference type="eggNOG" id="COG4936">
    <property type="taxonomic scope" value="Bacteria"/>
</dbReference>
<dbReference type="GO" id="GO:0003677">
    <property type="term" value="F:DNA binding"/>
    <property type="evidence" value="ECO:0007669"/>
    <property type="project" value="InterPro"/>
</dbReference>
<keyword evidence="4" id="KW-1185">Reference proteome</keyword>
<feature type="domain" description="Helix-turn-helix" evidence="2">
    <location>
        <begin position="4"/>
        <end position="54"/>
    </location>
</feature>
<sequence length="249" mass="28485">MDDLLTARQVQELLKVDRTTVYRMLKDGRLSGIKIGKNWRFLRKNIDVLLQEQSHQEKTTLLKAKIFPGHCIQGLQDIFSEVAGVSCVAVDSEATFLTQASNPSPFCQKIQSTPEGRAACRQSWKKIIKNKRNHAPFHVCHAGLNYTVACIRMANQIESYILCGQFVESAEQKKALQASIPQVAQKLGLKEKDLRHLEDQVYLLTPRVRKNLKLWLERLAQSLIDLTSERNDLVNRLHKIHQLSAFQEE</sequence>
<evidence type="ECO:0000313" key="4">
    <source>
        <dbReference type="Proteomes" id="UP000004671"/>
    </source>
</evidence>
<evidence type="ECO:0000259" key="1">
    <source>
        <dbReference type="Pfam" id="PF10114"/>
    </source>
</evidence>
<reference evidence="3 4" key="1">
    <citation type="submission" date="2011-09" db="EMBL/GenBank/DDBJ databases">
        <title>The permanent draft genome of Caldithrix abyssi DSM 13497.</title>
        <authorList>
            <consortium name="US DOE Joint Genome Institute (JGI-PGF)"/>
            <person name="Lucas S."/>
            <person name="Han J."/>
            <person name="Lapidus A."/>
            <person name="Bruce D."/>
            <person name="Goodwin L."/>
            <person name="Pitluck S."/>
            <person name="Peters L."/>
            <person name="Kyrpides N."/>
            <person name="Mavromatis K."/>
            <person name="Ivanova N."/>
            <person name="Mikhailova N."/>
            <person name="Chertkov O."/>
            <person name="Detter J.C."/>
            <person name="Tapia R."/>
            <person name="Han C."/>
            <person name="Land M."/>
            <person name="Hauser L."/>
            <person name="Markowitz V."/>
            <person name="Cheng J.-F."/>
            <person name="Hugenholtz P."/>
            <person name="Woyke T."/>
            <person name="Wu D."/>
            <person name="Spring S."/>
            <person name="Brambilla E."/>
            <person name="Klenk H.-P."/>
            <person name="Eisen J.A."/>
        </authorList>
    </citation>
    <scope>NUCLEOTIDE SEQUENCE [LARGE SCALE GENOMIC DNA]</scope>
    <source>
        <strain evidence="3 4">DSM 13497</strain>
    </source>
</reference>
<dbReference type="InterPro" id="IPR018771">
    <property type="entry name" value="PocR_dom"/>
</dbReference>
<feature type="domain" description="PocR" evidence="1">
    <location>
        <begin position="67"/>
        <end position="226"/>
    </location>
</feature>
<dbReference type="EMBL" id="CM001402">
    <property type="protein sequence ID" value="EHO42787.1"/>
    <property type="molecule type" value="Genomic_DNA"/>
</dbReference>
<dbReference type="Proteomes" id="UP000004671">
    <property type="component" value="Chromosome"/>
</dbReference>
<gene>
    <name evidence="3" type="ORF">Calab_3181</name>
</gene>
<dbReference type="InParanoid" id="H1XUG1"/>
<dbReference type="NCBIfam" id="TIGR01764">
    <property type="entry name" value="excise"/>
    <property type="match status" value="1"/>
</dbReference>